<sequence>MASQESAAALQAQAHWDDAKYDRNALLDELKAAYAADSTDVGVMWRLTRAAYDVAHLNATSADKKKELIYYAYDLIQKAEPLGKNIAEVHNWIGIILSAIGDYEGTKVAISNAYKIKEHWEESIRIQPDYPPTYFLLGNWCVRISDLSWIERKAASVLFGSPPQSSYDEALKFLLKHEELKPLSWKRVTILIAEVYYKKKDWAKAKEWAEKTMSIEIKNEEDAKYQEDAKAMLKKL</sequence>
<comment type="subunit">
    <text evidence="2">Interacts with microtubules.</text>
</comment>
<evidence type="ECO:0000256" key="6">
    <source>
        <dbReference type="ARBA" id="ARBA00023212"/>
    </source>
</evidence>
<evidence type="ECO:0000256" key="2">
    <source>
        <dbReference type="ARBA" id="ARBA00011375"/>
    </source>
</evidence>
<comment type="caution">
    <text evidence="9">The sequence shown here is derived from an EMBL/GenBank/DDBJ whole genome shotgun (WGS) entry which is preliminary data.</text>
</comment>
<evidence type="ECO:0000313" key="10">
    <source>
        <dbReference type="Proteomes" id="UP001209570"/>
    </source>
</evidence>
<evidence type="ECO:0000256" key="5">
    <source>
        <dbReference type="ARBA" id="ARBA00022803"/>
    </source>
</evidence>
<keyword evidence="4" id="KW-0677">Repeat</keyword>
<evidence type="ECO:0000256" key="3">
    <source>
        <dbReference type="ARBA" id="ARBA00022490"/>
    </source>
</evidence>
<dbReference type="Pfam" id="PF21033">
    <property type="entry name" value="RMD1-3"/>
    <property type="match status" value="1"/>
</dbReference>
<accession>A0AAD5LJ75</accession>
<dbReference type="PANTHER" id="PTHR16056:SF16">
    <property type="entry name" value="REGULATOR OF MICROTUBULE DYNAMICS PROTEIN 1"/>
    <property type="match status" value="1"/>
</dbReference>
<keyword evidence="6" id="KW-0206">Cytoskeleton</keyword>
<evidence type="ECO:0000256" key="8">
    <source>
        <dbReference type="ARBA" id="ARBA00041958"/>
    </source>
</evidence>
<keyword evidence="5" id="KW-0802">TPR repeat</keyword>
<evidence type="ECO:0000256" key="1">
    <source>
        <dbReference type="ARBA" id="ARBA00004245"/>
    </source>
</evidence>
<organism evidence="9 10">
    <name type="scientific">Pythium insidiosum</name>
    <name type="common">Pythiosis disease agent</name>
    <dbReference type="NCBI Taxonomy" id="114742"/>
    <lineage>
        <taxon>Eukaryota</taxon>
        <taxon>Sar</taxon>
        <taxon>Stramenopiles</taxon>
        <taxon>Oomycota</taxon>
        <taxon>Peronosporomycetes</taxon>
        <taxon>Pythiales</taxon>
        <taxon>Pythiaceae</taxon>
        <taxon>Pythium</taxon>
    </lineage>
</organism>
<comment type="subcellular location">
    <subcellularLocation>
        <location evidence="1">Cytoplasm</location>
        <location evidence="1">Cytoskeleton</location>
    </subcellularLocation>
</comment>
<reference evidence="9" key="1">
    <citation type="submission" date="2021-12" db="EMBL/GenBank/DDBJ databases">
        <title>Prjna785345.</title>
        <authorList>
            <person name="Rujirawat T."/>
            <person name="Krajaejun T."/>
        </authorList>
    </citation>
    <scope>NUCLEOTIDE SEQUENCE</scope>
    <source>
        <strain evidence="9">Pi057C3</strain>
    </source>
</reference>
<dbReference type="GO" id="GO:0097431">
    <property type="term" value="C:mitotic spindle pole"/>
    <property type="evidence" value="ECO:0007669"/>
    <property type="project" value="TreeGrafter"/>
</dbReference>
<dbReference type="InterPro" id="IPR049039">
    <property type="entry name" value="RMD1-3_a_helical_rpt"/>
</dbReference>
<dbReference type="SUPFAM" id="SSF48452">
    <property type="entry name" value="TPR-like"/>
    <property type="match status" value="1"/>
</dbReference>
<dbReference type="PANTHER" id="PTHR16056">
    <property type="entry name" value="REGULATOR OF MICROTUBULE DYNAMICS PROTEIN"/>
    <property type="match status" value="1"/>
</dbReference>
<dbReference type="GO" id="GO:0005737">
    <property type="term" value="C:cytoplasm"/>
    <property type="evidence" value="ECO:0007669"/>
    <property type="project" value="TreeGrafter"/>
</dbReference>
<dbReference type="GO" id="GO:0005876">
    <property type="term" value="C:spindle microtubule"/>
    <property type="evidence" value="ECO:0007669"/>
    <property type="project" value="TreeGrafter"/>
</dbReference>
<gene>
    <name evidence="9" type="ORF">P43SY_004813</name>
</gene>
<dbReference type="AlphaFoldDB" id="A0AAD5LJ75"/>
<dbReference type="Gene3D" id="1.25.40.10">
    <property type="entry name" value="Tetratricopeptide repeat domain"/>
    <property type="match status" value="2"/>
</dbReference>
<keyword evidence="3" id="KW-0963">Cytoplasm</keyword>
<dbReference type="EMBL" id="JAKCXM010000154">
    <property type="protein sequence ID" value="KAJ0400464.1"/>
    <property type="molecule type" value="Genomic_DNA"/>
</dbReference>
<dbReference type="InterPro" id="IPR011990">
    <property type="entry name" value="TPR-like_helical_dom_sf"/>
</dbReference>
<dbReference type="Proteomes" id="UP001209570">
    <property type="component" value="Unassembled WGS sequence"/>
</dbReference>
<evidence type="ECO:0000256" key="7">
    <source>
        <dbReference type="ARBA" id="ARBA00039966"/>
    </source>
</evidence>
<evidence type="ECO:0000313" key="9">
    <source>
        <dbReference type="EMBL" id="KAJ0400464.1"/>
    </source>
</evidence>
<proteinExistence type="predicted"/>
<evidence type="ECO:0000256" key="4">
    <source>
        <dbReference type="ARBA" id="ARBA00022737"/>
    </source>
</evidence>
<keyword evidence="10" id="KW-1185">Reference proteome</keyword>
<name>A0AAD5LJ75_PYTIN</name>
<protein>
    <recommendedName>
        <fullName evidence="7">Regulator of microtubule dynamics protein 1</fullName>
    </recommendedName>
    <alternativeName>
        <fullName evidence="8">Protein FAM82B</fullName>
    </alternativeName>
</protein>
<dbReference type="GO" id="GO:0008017">
    <property type="term" value="F:microtubule binding"/>
    <property type="evidence" value="ECO:0007669"/>
    <property type="project" value="TreeGrafter"/>
</dbReference>